<name>A0A1V0SD73_9VIRU</name>
<accession>A0A1V0SD73</accession>
<reference evidence="1" key="1">
    <citation type="journal article" date="2017" name="Science">
        <title>Giant viruses with an expanded complement of translation system components.</title>
        <authorList>
            <person name="Schulz F."/>
            <person name="Yutin N."/>
            <person name="Ivanova N.N."/>
            <person name="Ortega D.R."/>
            <person name="Lee T.K."/>
            <person name="Vierheilig J."/>
            <person name="Daims H."/>
            <person name="Horn M."/>
            <person name="Wagner M."/>
            <person name="Jensen G.J."/>
            <person name="Kyrpides N.C."/>
            <person name="Koonin E.V."/>
            <person name="Woyke T."/>
        </authorList>
    </citation>
    <scope>NUCLEOTIDE SEQUENCE</scope>
    <source>
        <strain evidence="1">ILV1</strain>
    </source>
</reference>
<dbReference type="EMBL" id="KY684086">
    <property type="protein sequence ID" value="ARF09673.1"/>
    <property type="molecule type" value="Genomic_DNA"/>
</dbReference>
<proteinExistence type="predicted"/>
<gene>
    <name evidence="1" type="ORF">Indivirus_2_52</name>
</gene>
<evidence type="ECO:0000313" key="1">
    <source>
        <dbReference type="EMBL" id="ARF09673.1"/>
    </source>
</evidence>
<sequence>MSKINETLFKRRLKKIKGIYKIEKVQTQFKIIFNDGVELMVRNKDDGEYHLYYTYMNIPCSKYYYFDHIGIMPHNTITDLYEEIERMADNITRKMSCKYPYFKSY</sequence>
<protein>
    <submittedName>
        <fullName evidence="1">Uncharacterized protein</fullName>
    </submittedName>
</protein>
<organism evidence="1">
    <name type="scientific">Indivirus ILV1</name>
    <dbReference type="NCBI Taxonomy" id="1977633"/>
    <lineage>
        <taxon>Viruses</taxon>
        <taxon>Varidnaviria</taxon>
        <taxon>Bamfordvirae</taxon>
        <taxon>Nucleocytoviricota</taxon>
        <taxon>Megaviricetes</taxon>
        <taxon>Imitervirales</taxon>
        <taxon>Mimiviridae</taxon>
        <taxon>Klosneuvirinae</taxon>
        <taxon>Indivirus</taxon>
    </lineage>
</organism>